<dbReference type="Pfam" id="PF15670">
    <property type="entry name" value="Spem1"/>
    <property type="match status" value="2"/>
</dbReference>
<evidence type="ECO:0000256" key="5">
    <source>
        <dbReference type="SAM" id="MobiDB-lite"/>
    </source>
</evidence>
<dbReference type="InterPro" id="IPR031368">
    <property type="entry name" value="SPEM1_N"/>
</dbReference>
<keyword evidence="2 6" id="KW-0812">Transmembrane</keyword>
<dbReference type="AlphaFoldDB" id="A0A1A6GW37"/>
<evidence type="ECO:0000256" key="6">
    <source>
        <dbReference type="SAM" id="Phobius"/>
    </source>
</evidence>
<feature type="region of interest" description="Disordered" evidence="5">
    <location>
        <begin position="178"/>
        <end position="199"/>
    </location>
</feature>
<evidence type="ECO:0000256" key="4">
    <source>
        <dbReference type="ARBA" id="ARBA00023136"/>
    </source>
</evidence>
<feature type="compositionally biased region" description="Basic residues" evidence="5">
    <location>
        <begin position="129"/>
        <end position="148"/>
    </location>
</feature>
<name>A0A1A6GW37_NEOLE</name>
<feature type="transmembrane region" description="Helical" evidence="6">
    <location>
        <begin position="26"/>
        <end position="47"/>
    </location>
</feature>
<keyword evidence="9" id="KW-1185">Reference proteome</keyword>
<evidence type="ECO:0000313" key="8">
    <source>
        <dbReference type="EMBL" id="OBS70376.1"/>
    </source>
</evidence>
<gene>
    <name evidence="8" type="ORF">A6R68_01100</name>
</gene>
<feature type="region of interest" description="Disordered" evidence="5">
    <location>
        <begin position="319"/>
        <end position="393"/>
    </location>
</feature>
<feature type="compositionally biased region" description="Basic and acidic residues" evidence="5">
    <location>
        <begin position="478"/>
        <end position="489"/>
    </location>
</feature>
<evidence type="ECO:0000256" key="3">
    <source>
        <dbReference type="ARBA" id="ARBA00022989"/>
    </source>
</evidence>
<dbReference type="PANTHER" id="PTHR34834">
    <property type="entry name" value="SPERMATID MATURATION PROTEIN 1"/>
    <property type="match status" value="1"/>
</dbReference>
<feature type="compositionally biased region" description="Polar residues" evidence="5">
    <location>
        <begin position="362"/>
        <end position="382"/>
    </location>
</feature>
<organism evidence="8 9">
    <name type="scientific">Neotoma lepida</name>
    <name type="common">Desert woodrat</name>
    <dbReference type="NCBI Taxonomy" id="56216"/>
    <lineage>
        <taxon>Eukaryota</taxon>
        <taxon>Metazoa</taxon>
        <taxon>Chordata</taxon>
        <taxon>Craniata</taxon>
        <taxon>Vertebrata</taxon>
        <taxon>Euteleostomi</taxon>
        <taxon>Mammalia</taxon>
        <taxon>Eutheria</taxon>
        <taxon>Euarchontoglires</taxon>
        <taxon>Glires</taxon>
        <taxon>Rodentia</taxon>
        <taxon>Myomorpha</taxon>
        <taxon>Muroidea</taxon>
        <taxon>Cricetidae</taxon>
        <taxon>Neotominae</taxon>
        <taxon>Neotoma</taxon>
    </lineage>
</organism>
<comment type="subcellular location">
    <subcellularLocation>
        <location evidence="1">Membrane</location>
        <topology evidence="1">Single-pass membrane protein</topology>
    </subcellularLocation>
</comment>
<dbReference type="Proteomes" id="UP000092124">
    <property type="component" value="Unassembled WGS sequence"/>
</dbReference>
<evidence type="ECO:0000256" key="2">
    <source>
        <dbReference type="ARBA" id="ARBA00022692"/>
    </source>
</evidence>
<dbReference type="GO" id="GO:0016020">
    <property type="term" value="C:membrane"/>
    <property type="evidence" value="ECO:0007669"/>
    <property type="project" value="UniProtKB-SubCell"/>
</dbReference>
<accession>A0A1A6GW37</accession>
<dbReference type="STRING" id="56216.A0A1A6GW37"/>
<evidence type="ECO:0000256" key="1">
    <source>
        <dbReference type="ARBA" id="ARBA00004167"/>
    </source>
</evidence>
<feature type="region of interest" description="Disordered" evidence="5">
    <location>
        <begin position="431"/>
        <end position="515"/>
    </location>
</feature>
<protein>
    <recommendedName>
        <fullName evidence="7">Spermatid maturation protein 1 N-terminal domain-containing protein</fullName>
    </recommendedName>
</protein>
<reference evidence="8 9" key="1">
    <citation type="submission" date="2016-06" db="EMBL/GenBank/DDBJ databases">
        <title>The Draft Genome Sequence and Annotation of the Desert Woodrat Neotoma lepida.</title>
        <authorList>
            <person name="Campbell M."/>
            <person name="Oakeson K.F."/>
            <person name="Yandell M."/>
            <person name="Halpert J.R."/>
            <person name="Dearing D."/>
        </authorList>
    </citation>
    <scope>NUCLEOTIDE SEQUENCE [LARGE SCALE GENOMIC DNA]</scope>
    <source>
        <strain evidence="8">417</strain>
        <tissue evidence="8">Liver</tissue>
    </source>
</reference>
<comment type="caution">
    <text evidence="8">The sequence shown here is derived from an EMBL/GenBank/DDBJ whole genome shotgun (WGS) entry which is preliminary data.</text>
</comment>
<evidence type="ECO:0000313" key="9">
    <source>
        <dbReference type="Proteomes" id="UP000092124"/>
    </source>
</evidence>
<feature type="domain" description="Spermatid maturation protein 1 N-terminal" evidence="7">
    <location>
        <begin position="1"/>
        <end position="49"/>
    </location>
</feature>
<feature type="compositionally biased region" description="Basic residues" evidence="5">
    <location>
        <begin position="504"/>
        <end position="515"/>
    </location>
</feature>
<feature type="region of interest" description="Disordered" evidence="5">
    <location>
        <begin position="129"/>
        <end position="164"/>
    </location>
</feature>
<keyword evidence="4 6" id="KW-0472">Membrane</keyword>
<sequence>MESQLWQGTLGCCSQYQESTQDAEDILFLLLGLILLVNISINVTTVVKMGGIVGNVLESWPSLPSSHHPQMWHGLQNALDKMICWMNQKEAPANVQDVHIHCVLDPVQVKMAQPTHCSSSSYHYLRKRYSGRRRRRRCRSRCRSRHQQGSHIRFPQGRPSHQRRLRNNRQLSQRCLSVCKQPQSHKTSQLRPLPFFDLEDRDSLPEDGQSCPHPKQPRRGWGGFYKPMGLTSNVGLWGRQGGILSSLPLPSLYLSPELRRLPKRVEAKSELRLQTFGPHYSQSRIWGNVEAEQRASSPPPARRLLPNSSWVTVSYSPFSSRGHVPHDAWDQRRRGAEGSEPPQAYVCRNPRPEAQGYREHNSSQAHRQNLPSYTHSHPNQSIGHMGYSSRESHEVRRRTADWTDVFPSRHPLTTSTSLTLGEASYQRAPAASSGLMIPHSSQPLPEVQVSDPTPPPTIFVPLSRNPGGNASYQVYDSLELKRQVQENRGRASSLPPPSTSASRRSLHRSRTGKLN</sequence>
<proteinExistence type="predicted"/>
<dbReference type="PANTHER" id="PTHR34834:SF2">
    <property type="entry name" value="SPEM FAMILY MEMBER 2"/>
    <property type="match status" value="1"/>
</dbReference>
<dbReference type="EMBL" id="LZPO01066333">
    <property type="protein sequence ID" value="OBS70376.1"/>
    <property type="molecule type" value="Genomic_DNA"/>
</dbReference>
<keyword evidence="3 6" id="KW-1133">Transmembrane helix</keyword>
<feature type="compositionally biased region" description="Basic and acidic residues" evidence="5">
    <location>
        <begin position="324"/>
        <end position="337"/>
    </location>
</feature>
<feature type="domain" description="Spermatid maturation protein 1 N-terminal" evidence="7">
    <location>
        <begin position="71"/>
        <end position="276"/>
    </location>
</feature>
<dbReference type="OrthoDB" id="9450448at2759"/>
<evidence type="ECO:0000259" key="7">
    <source>
        <dbReference type="Pfam" id="PF15670"/>
    </source>
</evidence>
<feature type="compositionally biased region" description="Polar residues" evidence="5">
    <location>
        <begin position="180"/>
        <end position="190"/>
    </location>
</feature>